<comment type="caution">
    <text evidence="2">The sequence shown here is derived from an EMBL/GenBank/DDBJ whole genome shotgun (WGS) entry which is preliminary data.</text>
</comment>
<protein>
    <recommendedName>
        <fullName evidence="4">DUF5681 domain-containing protein</fullName>
    </recommendedName>
</protein>
<evidence type="ECO:0000313" key="3">
    <source>
        <dbReference type="Proteomes" id="UP001062901"/>
    </source>
</evidence>
<organism evidence="2 3">
    <name type="scientific">Saccharibacter floricola DSM 15669</name>
    <dbReference type="NCBI Taxonomy" id="1123227"/>
    <lineage>
        <taxon>Bacteria</taxon>
        <taxon>Pseudomonadati</taxon>
        <taxon>Pseudomonadota</taxon>
        <taxon>Alphaproteobacteria</taxon>
        <taxon>Acetobacterales</taxon>
        <taxon>Acetobacteraceae</taxon>
        <taxon>Saccharibacter</taxon>
    </lineage>
</organism>
<dbReference type="RefSeq" id="WP_018980347.1">
    <property type="nucleotide sequence ID" value="NZ_BAQD01000095.1"/>
</dbReference>
<sequence length="104" mass="11255">MAWPKGKPRPTGAGRKKGVPNKATADIRALAQEHGTEALNILRDIAKNGESDAARVAAARDILDRAYGKPRQTIDANVKRSLSDMTEDDLAVLAGINPDEEHER</sequence>
<reference evidence="2" key="1">
    <citation type="submission" date="2013-04" db="EMBL/GenBank/DDBJ databases">
        <title>The genome sequencing project of 58 acetic acid bacteria.</title>
        <authorList>
            <person name="Okamoto-Kainuma A."/>
            <person name="Ishikawa M."/>
            <person name="Umino S."/>
            <person name="Koizumi Y."/>
            <person name="Shiwa Y."/>
            <person name="Yoshikawa H."/>
            <person name="Matsutani M."/>
            <person name="Matsushita K."/>
        </authorList>
    </citation>
    <scope>NUCLEOTIDE SEQUENCE</scope>
    <source>
        <strain evidence="2">DSM 15669</strain>
    </source>
</reference>
<keyword evidence="3" id="KW-1185">Reference proteome</keyword>
<evidence type="ECO:0008006" key="4">
    <source>
        <dbReference type="Google" id="ProtNLM"/>
    </source>
</evidence>
<evidence type="ECO:0000313" key="2">
    <source>
        <dbReference type="EMBL" id="GBQ08452.1"/>
    </source>
</evidence>
<gene>
    <name evidence="2" type="ORF">AA15669_1790</name>
</gene>
<evidence type="ECO:0000256" key="1">
    <source>
        <dbReference type="SAM" id="MobiDB-lite"/>
    </source>
</evidence>
<dbReference type="Proteomes" id="UP001062901">
    <property type="component" value="Unassembled WGS sequence"/>
</dbReference>
<name>A0ABQ0P1A6_9PROT</name>
<dbReference type="EMBL" id="BAQD01000095">
    <property type="protein sequence ID" value="GBQ08452.1"/>
    <property type="molecule type" value="Genomic_DNA"/>
</dbReference>
<accession>A0ABQ0P1A6</accession>
<proteinExistence type="predicted"/>
<feature type="region of interest" description="Disordered" evidence="1">
    <location>
        <begin position="1"/>
        <end position="22"/>
    </location>
</feature>